<feature type="region of interest" description="Disordered" evidence="1">
    <location>
        <begin position="391"/>
        <end position="446"/>
    </location>
</feature>
<feature type="transmembrane region" description="Helical" evidence="2">
    <location>
        <begin position="107"/>
        <end position="125"/>
    </location>
</feature>
<organism evidence="3 4">
    <name type="scientific">Leersia perrieri</name>
    <dbReference type="NCBI Taxonomy" id="77586"/>
    <lineage>
        <taxon>Eukaryota</taxon>
        <taxon>Viridiplantae</taxon>
        <taxon>Streptophyta</taxon>
        <taxon>Embryophyta</taxon>
        <taxon>Tracheophyta</taxon>
        <taxon>Spermatophyta</taxon>
        <taxon>Magnoliopsida</taxon>
        <taxon>Liliopsida</taxon>
        <taxon>Poales</taxon>
        <taxon>Poaceae</taxon>
        <taxon>BOP clade</taxon>
        <taxon>Oryzoideae</taxon>
        <taxon>Oryzeae</taxon>
        <taxon>Oryzinae</taxon>
        <taxon>Leersia</taxon>
    </lineage>
</organism>
<dbReference type="Proteomes" id="UP000032180">
    <property type="component" value="Chromosome 2"/>
</dbReference>
<evidence type="ECO:0000313" key="4">
    <source>
        <dbReference type="Proteomes" id="UP000032180"/>
    </source>
</evidence>
<feature type="compositionally biased region" description="Gly residues" evidence="1">
    <location>
        <begin position="423"/>
        <end position="434"/>
    </location>
</feature>
<reference evidence="3 4" key="1">
    <citation type="submission" date="2012-08" db="EMBL/GenBank/DDBJ databases">
        <title>Oryza genome evolution.</title>
        <authorList>
            <person name="Wing R.A."/>
        </authorList>
    </citation>
    <scope>NUCLEOTIDE SEQUENCE</scope>
</reference>
<reference evidence="3" key="3">
    <citation type="submission" date="2015-04" db="UniProtKB">
        <authorList>
            <consortium name="EnsemblPlants"/>
        </authorList>
    </citation>
    <scope>IDENTIFICATION</scope>
</reference>
<protein>
    <submittedName>
        <fullName evidence="3">Uncharacterized protein</fullName>
    </submittedName>
</protein>
<evidence type="ECO:0000256" key="2">
    <source>
        <dbReference type="SAM" id="Phobius"/>
    </source>
</evidence>
<sequence>MAIAEHWSICKCKYCHDLLVVKYDKTLSMAGEAAAPSPQMGGCQHVGTFVECNRKKYEQHHSRQFDVRCVSDKSKGKLFGRQKTIIHEVMGSQKPAGVLLRTNKKSFGVLALATTFWIFSRLYLYCGRNMKYLFVLKSGPCIKVIRIEARSFCFKMNHLKHYRDYSGCFISLRDYCSGADLITSVNIMGASVTASLTGTAQFSALAESGRLLILHLIKIHMDCLDDGLCLNELSIDDLEVDLNYDHLPRLLRTAIEVPKSDDLIDKSFLNLAILIQRGVRRKYTDIPADLLHLFSVMSCDAHKYLDLIREHSSLVPPMNGRGLMGRMRDALFSLKTQKYPDYNKVLQKIVFPADWETLIQHYRYLILIHNSRPKPKSGTKKGQAVQMQGIQGAPGQQPVQVQGIQGAPGQQGGIPTTVQALGGSSGAAQGGGQHGQRHKQVGLPRAQGHQGKDKMFFFALGVLLAEFNQRRGSIQQINAWRTACTCLLLACIPTGFGGSCANRRELNFSLPGYMQLGIADWWLEARSHFRRFAGHFGRREMQEFFSINSNLQRHCALISKNKCQSGEQQAFSRIGIQLDSFLS</sequence>
<dbReference type="EnsemblPlants" id="LPERR02G31750.5">
    <property type="protein sequence ID" value="LPERR02G31750.5"/>
    <property type="gene ID" value="LPERR02G31750"/>
</dbReference>
<dbReference type="Gramene" id="LPERR02G31750.5">
    <property type="protein sequence ID" value="LPERR02G31750.5"/>
    <property type="gene ID" value="LPERR02G31750"/>
</dbReference>
<dbReference type="PANTHER" id="PTHR35161:SF22">
    <property type="match status" value="1"/>
</dbReference>
<keyword evidence="2" id="KW-1133">Transmembrane helix</keyword>
<dbReference type="AlphaFoldDB" id="A0A0D9VN23"/>
<feature type="compositionally biased region" description="Low complexity" evidence="1">
    <location>
        <begin position="391"/>
        <end position="422"/>
    </location>
</feature>
<evidence type="ECO:0000256" key="1">
    <source>
        <dbReference type="SAM" id="MobiDB-lite"/>
    </source>
</evidence>
<accession>A0A0D9VN23</accession>
<keyword evidence="2" id="KW-0472">Membrane</keyword>
<name>A0A0D9VN23_9ORYZ</name>
<reference evidence="4" key="2">
    <citation type="submission" date="2013-12" db="EMBL/GenBank/DDBJ databases">
        <authorList>
            <person name="Yu Y."/>
            <person name="Lee S."/>
            <person name="de Baynast K."/>
            <person name="Wissotski M."/>
            <person name="Liu L."/>
            <person name="Talag J."/>
            <person name="Goicoechea J."/>
            <person name="Angelova A."/>
            <person name="Jetty R."/>
            <person name="Kudrna D."/>
            <person name="Golser W."/>
            <person name="Rivera L."/>
            <person name="Zhang J."/>
            <person name="Wing R."/>
        </authorList>
    </citation>
    <scope>NUCLEOTIDE SEQUENCE</scope>
</reference>
<evidence type="ECO:0000313" key="3">
    <source>
        <dbReference type="EnsemblPlants" id="LPERR02G31750.5"/>
    </source>
</evidence>
<dbReference type="PANTHER" id="PTHR35161">
    <property type="entry name" value="OS02G0303100 PROTEIN"/>
    <property type="match status" value="1"/>
</dbReference>
<keyword evidence="2" id="KW-0812">Transmembrane</keyword>
<proteinExistence type="predicted"/>
<keyword evidence="4" id="KW-1185">Reference proteome</keyword>